<dbReference type="EMBL" id="CABVPU010000007">
    <property type="protein sequence ID" value="VWB54557.1"/>
    <property type="molecule type" value="Genomic_DNA"/>
</dbReference>
<evidence type="ECO:0000313" key="1">
    <source>
        <dbReference type="EMBL" id="VWB54557.1"/>
    </source>
</evidence>
<reference evidence="1 2" key="1">
    <citation type="submission" date="2019-09" db="EMBL/GenBank/DDBJ databases">
        <authorList>
            <person name="Depoorter E."/>
        </authorList>
    </citation>
    <scope>NUCLEOTIDE SEQUENCE [LARGE SCALE GENOMIC DNA]</scope>
    <source>
        <strain evidence="1">R-15945</strain>
    </source>
</reference>
<organism evidence="1 2">
    <name type="scientific">Burkholderia lata (strain ATCC 17760 / DSM 23089 / LMG 22485 / NCIMB 9086 / R18194 / 383)</name>
    <dbReference type="NCBI Taxonomy" id="482957"/>
    <lineage>
        <taxon>Bacteria</taxon>
        <taxon>Pseudomonadati</taxon>
        <taxon>Pseudomonadota</taxon>
        <taxon>Betaproteobacteria</taxon>
        <taxon>Burkholderiales</taxon>
        <taxon>Burkholderiaceae</taxon>
        <taxon>Burkholderia</taxon>
        <taxon>Burkholderia cepacia complex</taxon>
    </lineage>
</organism>
<dbReference type="AlphaFoldDB" id="A0A6P2KHM1"/>
<sequence>MKLSTKLPMLVAAAAAASSLDEQAARLPAAVSVFRLAA</sequence>
<dbReference type="Proteomes" id="UP000494174">
    <property type="component" value="Unassembled WGS sequence"/>
</dbReference>
<proteinExistence type="predicted"/>
<protein>
    <submittedName>
        <fullName evidence="1">Uncharacterized protein</fullName>
    </submittedName>
</protein>
<evidence type="ECO:0000313" key="2">
    <source>
        <dbReference type="Proteomes" id="UP000494174"/>
    </source>
</evidence>
<name>A0A6P2KHM1_BURL3</name>
<gene>
    <name evidence="1" type="ORF">BLA15945_02550</name>
</gene>
<accession>A0A6P2KHM1</accession>